<protein>
    <submittedName>
        <fullName evidence="1">Uncharacterized protein</fullName>
    </submittedName>
</protein>
<dbReference type="EMBL" id="QJNS01000052">
    <property type="protein sequence ID" value="RYO90668.1"/>
    <property type="molecule type" value="Genomic_DNA"/>
</dbReference>
<evidence type="ECO:0000313" key="2">
    <source>
        <dbReference type="Proteomes" id="UP000294003"/>
    </source>
</evidence>
<reference evidence="1 2" key="1">
    <citation type="submission" date="2018-06" db="EMBL/GenBank/DDBJ databases">
        <title>Complete Genomes of Monosporascus.</title>
        <authorList>
            <person name="Robinson A.J."/>
            <person name="Natvig D.O."/>
        </authorList>
    </citation>
    <scope>NUCLEOTIDE SEQUENCE [LARGE SCALE GENOMIC DNA]</scope>
    <source>
        <strain evidence="1 2">CBS 609.92</strain>
    </source>
</reference>
<accession>A0ABY0HEF9</accession>
<gene>
    <name evidence="1" type="ORF">DL762_002551</name>
</gene>
<comment type="caution">
    <text evidence="1">The sequence shown here is derived from an EMBL/GenBank/DDBJ whole genome shotgun (WGS) entry which is preliminary data.</text>
</comment>
<proteinExistence type="predicted"/>
<name>A0ABY0HEF9_9PEZI</name>
<dbReference type="Proteomes" id="UP000294003">
    <property type="component" value="Unassembled WGS sequence"/>
</dbReference>
<sequence>MADIYTTDNRGEYSGLEDLSTIPKANTVPAFPRLQAPHSSVRHETLQSHHQQAAMYGTSKRFISKDRKDLVALEEHLKRIEDSLDSTRAPMLSGSASRRTAKALILRYREARLLDRQASSFRAAMGVAHQPSKKLLDAMTKCARSPYPYSQAARMSRLSLTQGRPAFRQMRDARRTACQRQGGGNGTPRQVQHSEGQQHVVIIPGPAAKSCYITPARFQDHDRPDPGNFTISNRGWRNIIICEELTHGSAEAVQVWALQGSIEDKFFMICSMKHLECAANLRTRIRWS</sequence>
<keyword evidence="2" id="KW-1185">Reference proteome</keyword>
<organism evidence="1 2">
    <name type="scientific">Monosporascus cannonballus</name>
    <dbReference type="NCBI Taxonomy" id="155416"/>
    <lineage>
        <taxon>Eukaryota</taxon>
        <taxon>Fungi</taxon>
        <taxon>Dikarya</taxon>
        <taxon>Ascomycota</taxon>
        <taxon>Pezizomycotina</taxon>
        <taxon>Sordariomycetes</taxon>
        <taxon>Xylariomycetidae</taxon>
        <taxon>Xylariales</taxon>
        <taxon>Xylariales incertae sedis</taxon>
        <taxon>Monosporascus</taxon>
    </lineage>
</organism>
<evidence type="ECO:0000313" key="1">
    <source>
        <dbReference type="EMBL" id="RYO90668.1"/>
    </source>
</evidence>